<dbReference type="RefSeq" id="WP_203385750.1">
    <property type="nucleotide sequence ID" value="NZ_CP064781.1"/>
</dbReference>
<gene>
    <name evidence="1" type="ORF">IWH25_10460</name>
</gene>
<dbReference type="AlphaFoldDB" id="A0A974PVR5"/>
<dbReference type="Proteomes" id="UP000663444">
    <property type="component" value="Chromosome"/>
</dbReference>
<proteinExistence type="predicted"/>
<dbReference type="KEGG" id="ares:IWH25_10460"/>
<keyword evidence="2" id="KW-1185">Reference proteome</keyword>
<name>A0A974PVR5_9RHOO</name>
<evidence type="ECO:0000313" key="2">
    <source>
        <dbReference type="Proteomes" id="UP000663444"/>
    </source>
</evidence>
<accession>A0A974PVR5</accession>
<organism evidence="1 2">
    <name type="scientific">Azospira restricta</name>
    <dbReference type="NCBI Taxonomy" id="404405"/>
    <lineage>
        <taxon>Bacteria</taxon>
        <taxon>Pseudomonadati</taxon>
        <taxon>Pseudomonadota</taxon>
        <taxon>Betaproteobacteria</taxon>
        <taxon>Rhodocyclales</taxon>
        <taxon>Rhodocyclaceae</taxon>
        <taxon>Azospira</taxon>
    </lineage>
</organism>
<evidence type="ECO:0000313" key="1">
    <source>
        <dbReference type="EMBL" id="QRJ62221.1"/>
    </source>
</evidence>
<sequence length="71" mass="7921">MTDTQIRAAIRSGWPFFGVTSRGEVLARYLPGGPVFSWKKNQMMPTPLQGSDLLWWLQAADEDDHPGSAET</sequence>
<protein>
    <submittedName>
        <fullName evidence="1">Uncharacterized protein</fullName>
    </submittedName>
</protein>
<dbReference type="EMBL" id="CP064781">
    <property type="protein sequence ID" value="QRJ62221.1"/>
    <property type="molecule type" value="Genomic_DNA"/>
</dbReference>
<reference evidence="1" key="1">
    <citation type="submission" date="2020-11" db="EMBL/GenBank/DDBJ databases">
        <title>Azospira restricta DSM 18626 genome sequence.</title>
        <authorList>
            <person name="Moe W.M."/>
        </authorList>
    </citation>
    <scope>NUCLEOTIDE SEQUENCE</scope>
    <source>
        <strain evidence="1">DSM 18626</strain>
    </source>
</reference>